<feature type="active site" description="Proton donor" evidence="10">
    <location>
        <position position="69"/>
    </location>
</feature>
<dbReference type="CDD" id="cd01283">
    <property type="entry name" value="cytidine_deaminase"/>
    <property type="match status" value="1"/>
</dbReference>
<evidence type="ECO:0000256" key="6">
    <source>
        <dbReference type="ARBA" id="ARBA00022801"/>
    </source>
</evidence>
<evidence type="ECO:0000256" key="10">
    <source>
        <dbReference type="PIRSR" id="PIRSR606262-1"/>
    </source>
</evidence>
<feature type="domain" description="CMP/dCMP-type deaminase" evidence="14">
    <location>
        <begin position="15"/>
        <end position="150"/>
    </location>
</feature>
<accession>A0A7G3ZEG1</accession>
<dbReference type="InterPro" id="IPR016192">
    <property type="entry name" value="APOBEC/CMP_deaminase_Zn-bd"/>
</dbReference>
<dbReference type="NCBIfam" id="TIGR01354">
    <property type="entry name" value="cyt_deam_tetra"/>
    <property type="match status" value="1"/>
</dbReference>
<name>A0A7G3ZEG1_9SACH</name>
<keyword evidence="7 12" id="KW-0862">Zinc</keyword>
<dbReference type="EC" id="3.5.4.5" evidence="4 13"/>
<evidence type="ECO:0000256" key="4">
    <source>
        <dbReference type="ARBA" id="ARBA00012783"/>
    </source>
</evidence>
<evidence type="ECO:0000313" key="16">
    <source>
        <dbReference type="Proteomes" id="UP000515788"/>
    </source>
</evidence>
<evidence type="ECO:0000259" key="14">
    <source>
        <dbReference type="PROSITE" id="PS51747"/>
    </source>
</evidence>
<evidence type="ECO:0000256" key="5">
    <source>
        <dbReference type="ARBA" id="ARBA00022723"/>
    </source>
</evidence>
<dbReference type="GO" id="GO:0072527">
    <property type="term" value="P:pyrimidine-containing compound metabolic process"/>
    <property type="evidence" value="ECO:0007669"/>
    <property type="project" value="UniProtKB-ARBA"/>
</dbReference>
<evidence type="ECO:0000313" key="15">
    <source>
        <dbReference type="EMBL" id="QLL31897.1"/>
    </source>
</evidence>
<dbReference type="InterPro" id="IPR002125">
    <property type="entry name" value="CMP_dCMP_dom"/>
</dbReference>
<dbReference type="AlphaFoldDB" id="A0A7G3ZEG1"/>
<dbReference type="InterPro" id="IPR050202">
    <property type="entry name" value="Cyt/Deoxycyt_deaminase"/>
</dbReference>
<evidence type="ECO:0000256" key="13">
    <source>
        <dbReference type="RuleBase" id="RU364006"/>
    </source>
</evidence>
<comment type="catalytic activity">
    <reaction evidence="9 13">
        <text>cytidine + H2O + H(+) = uridine + NH4(+)</text>
        <dbReference type="Rhea" id="RHEA:16069"/>
        <dbReference type="ChEBI" id="CHEBI:15377"/>
        <dbReference type="ChEBI" id="CHEBI:15378"/>
        <dbReference type="ChEBI" id="CHEBI:16704"/>
        <dbReference type="ChEBI" id="CHEBI:17562"/>
        <dbReference type="ChEBI" id="CHEBI:28938"/>
        <dbReference type="EC" id="3.5.4.5"/>
    </reaction>
</comment>
<evidence type="ECO:0000256" key="8">
    <source>
        <dbReference type="ARBA" id="ARBA00032005"/>
    </source>
</evidence>
<evidence type="ECO:0000256" key="2">
    <source>
        <dbReference type="ARBA" id="ARBA00003949"/>
    </source>
</evidence>
<evidence type="ECO:0000256" key="9">
    <source>
        <dbReference type="ARBA" id="ARBA00049558"/>
    </source>
</evidence>
<dbReference type="NCBIfam" id="NF004064">
    <property type="entry name" value="PRK05578.1"/>
    <property type="match status" value="1"/>
</dbReference>
<keyword evidence="16" id="KW-1185">Reference proteome</keyword>
<dbReference type="Gene3D" id="3.40.140.10">
    <property type="entry name" value="Cytidine Deaminase, domain 2"/>
    <property type="match status" value="1"/>
</dbReference>
<evidence type="ECO:0000256" key="12">
    <source>
        <dbReference type="PIRSR" id="PIRSR606262-3"/>
    </source>
</evidence>
<dbReference type="GO" id="GO:0008270">
    <property type="term" value="F:zinc ion binding"/>
    <property type="evidence" value="ECO:0007669"/>
    <property type="project" value="UniProtKB-UniRule"/>
</dbReference>
<dbReference type="RefSeq" id="XP_037138572.1">
    <property type="nucleotide sequence ID" value="XM_037282677.1"/>
</dbReference>
<comment type="similarity">
    <text evidence="3 13">Belongs to the cytidine and deoxycytidylate deaminase family.</text>
</comment>
<evidence type="ECO:0000256" key="7">
    <source>
        <dbReference type="ARBA" id="ARBA00022833"/>
    </source>
</evidence>
<dbReference type="PANTHER" id="PTHR11644">
    <property type="entry name" value="CYTIDINE DEAMINASE"/>
    <property type="match status" value="1"/>
</dbReference>
<dbReference type="EMBL" id="CP059248">
    <property type="protein sequence ID" value="QLL31897.1"/>
    <property type="molecule type" value="Genomic_DNA"/>
</dbReference>
<dbReference type="GO" id="GO:0055086">
    <property type="term" value="P:nucleobase-containing small molecule metabolic process"/>
    <property type="evidence" value="ECO:0007669"/>
    <property type="project" value="UniProtKB-ARBA"/>
</dbReference>
<feature type="binding site" evidence="12">
    <location>
        <position position="107"/>
    </location>
    <ligand>
        <name>Zn(2+)</name>
        <dbReference type="ChEBI" id="CHEBI:29105"/>
        <note>catalytic</note>
    </ligand>
</feature>
<dbReference type="GeneID" id="59325034"/>
<dbReference type="OrthoDB" id="414540at2759"/>
<dbReference type="GO" id="GO:0005829">
    <property type="term" value="C:cytosol"/>
    <property type="evidence" value="ECO:0007669"/>
    <property type="project" value="TreeGrafter"/>
</dbReference>
<keyword evidence="5 12" id="KW-0479">Metal-binding</keyword>
<dbReference type="Pfam" id="PF00383">
    <property type="entry name" value="dCMP_cyt_deam_1"/>
    <property type="match status" value="1"/>
</dbReference>
<dbReference type="InterPro" id="IPR016193">
    <property type="entry name" value="Cytidine_deaminase-like"/>
</dbReference>
<evidence type="ECO:0000256" key="3">
    <source>
        <dbReference type="ARBA" id="ARBA00006576"/>
    </source>
</evidence>
<comment type="catalytic activity">
    <reaction evidence="13">
        <text>2'-deoxycytidine + H2O + H(+) = 2'-deoxyuridine + NH4(+)</text>
        <dbReference type="Rhea" id="RHEA:13433"/>
        <dbReference type="ChEBI" id="CHEBI:15377"/>
        <dbReference type="ChEBI" id="CHEBI:15378"/>
        <dbReference type="ChEBI" id="CHEBI:15698"/>
        <dbReference type="ChEBI" id="CHEBI:16450"/>
        <dbReference type="ChEBI" id="CHEBI:28938"/>
        <dbReference type="EC" id="3.5.4.5"/>
    </reaction>
</comment>
<evidence type="ECO:0000256" key="11">
    <source>
        <dbReference type="PIRSR" id="PIRSR606262-2"/>
    </source>
</evidence>
<dbReference type="GO" id="GO:0004126">
    <property type="term" value="F:cytidine deaminase activity"/>
    <property type="evidence" value="ECO:0007669"/>
    <property type="project" value="UniProtKB-UniRule"/>
</dbReference>
<proteinExistence type="inferred from homology"/>
<reference evidence="15 16" key="1">
    <citation type="submission" date="2020-06" db="EMBL/GenBank/DDBJ databases">
        <title>The yeast mating-type switching endonuclease HO is a domesticated member of an unorthodox homing genetic element family.</title>
        <authorList>
            <person name="Coughlan A.Y."/>
            <person name="Lombardi L."/>
            <person name="Braun-Galleani S."/>
            <person name="Martos A.R."/>
            <person name="Galeote V."/>
            <person name="Bigey F."/>
            <person name="Dequin S."/>
            <person name="Byrne K.P."/>
            <person name="Wolfe K.H."/>
        </authorList>
    </citation>
    <scope>NUCLEOTIDE SEQUENCE [LARGE SCALE GENOMIC DNA]</scope>
    <source>
        <strain evidence="15 16">CBS764</strain>
    </source>
</reference>
<dbReference type="GO" id="GO:0042802">
    <property type="term" value="F:identical protein binding"/>
    <property type="evidence" value="ECO:0007669"/>
    <property type="project" value="UniProtKB-ARBA"/>
</dbReference>
<dbReference type="SUPFAM" id="SSF53927">
    <property type="entry name" value="Cytidine deaminase-like"/>
    <property type="match status" value="1"/>
</dbReference>
<comment type="function">
    <text evidence="2 13">This enzyme scavenges exogenous and endogenous cytidine and 2'-deoxycytidine for UMP synthesis.</text>
</comment>
<dbReference type="FunFam" id="3.40.140.10:FF:000008">
    <property type="entry name" value="Cytidine deaminase"/>
    <property type="match status" value="1"/>
</dbReference>
<dbReference type="PROSITE" id="PS51747">
    <property type="entry name" value="CYT_DCMP_DEAMINASES_2"/>
    <property type="match status" value="1"/>
</dbReference>
<dbReference type="InterPro" id="IPR006262">
    <property type="entry name" value="Cyt_deam_tetra"/>
</dbReference>
<comment type="cofactor">
    <cofactor evidence="1 12 13">
        <name>Zn(2+)</name>
        <dbReference type="ChEBI" id="CHEBI:29105"/>
    </cofactor>
</comment>
<keyword evidence="6 13" id="KW-0378">Hydrolase</keyword>
<feature type="binding site" evidence="12">
    <location>
        <position position="110"/>
    </location>
    <ligand>
        <name>Zn(2+)</name>
        <dbReference type="ChEBI" id="CHEBI:29105"/>
        <note>catalytic</note>
    </ligand>
</feature>
<feature type="binding site" evidence="12">
    <location>
        <position position="67"/>
    </location>
    <ligand>
        <name>Zn(2+)</name>
        <dbReference type="ChEBI" id="CHEBI:29105"/>
        <note>catalytic</note>
    </ligand>
</feature>
<dbReference type="PANTHER" id="PTHR11644:SF2">
    <property type="entry name" value="CYTIDINE DEAMINASE"/>
    <property type="match status" value="1"/>
</dbReference>
<evidence type="ECO:0000256" key="1">
    <source>
        <dbReference type="ARBA" id="ARBA00001947"/>
    </source>
</evidence>
<protein>
    <recommendedName>
        <fullName evidence="4 13">Cytidine deaminase</fullName>
        <ecNumber evidence="4 13">3.5.4.5</ecNumber>
    </recommendedName>
    <alternativeName>
        <fullName evidence="8 13">Cytidine aminohydrolase</fullName>
    </alternativeName>
</protein>
<feature type="binding site" evidence="11">
    <location>
        <begin position="56"/>
        <end position="62"/>
    </location>
    <ligand>
        <name>substrate</name>
    </ligand>
</feature>
<sequence>MYLPLKEGVAGLDRDQFEKLKQLTLEARQLSYAPYSKFRVGCCLVAEGDLYYTGANVENASYGGAICAERTTIVKAVTSGCPESADGTKWVCLAIAGDSLETCISPCGICRQFIREFAADDFPVVMFNGDGSQFLVRTLRELLPLSFGPGDLAF</sequence>
<dbReference type="KEGG" id="tgb:HG536_0C00640"/>
<organism evidence="15 16">
    <name type="scientific">Torulaspora globosa</name>
    <dbReference type="NCBI Taxonomy" id="48254"/>
    <lineage>
        <taxon>Eukaryota</taxon>
        <taxon>Fungi</taxon>
        <taxon>Dikarya</taxon>
        <taxon>Ascomycota</taxon>
        <taxon>Saccharomycotina</taxon>
        <taxon>Saccharomycetes</taxon>
        <taxon>Saccharomycetales</taxon>
        <taxon>Saccharomycetaceae</taxon>
        <taxon>Torulaspora</taxon>
    </lineage>
</organism>
<gene>
    <name evidence="15" type="ORF">HG536_0C00640</name>
</gene>
<dbReference type="Proteomes" id="UP000515788">
    <property type="component" value="Chromosome 3"/>
</dbReference>
<dbReference type="PROSITE" id="PS00903">
    <property type="entry name" value="CYT_DCMP_DEAMINASES_1"/>
    <property type="match status" value="1"/>
</dbReference>